<feature type="compositionally biased region" description="Polar residues" evidence="1">
    <location>
        <begin position="44"/>
        <end position="53"/>
    </location>
</feature>
<dbReference type="AlphaFoldDB" id="A0AAV2M1W6"/>
<sequence>MGPEIRRAISCDLQEEGLVDDEDEDIYRRNGGLFGDHLNHLDQGQATTVTQRPLQILPSPLDLTPPELGPPSPLDLTPLDLTPPELGPPSPLDLTPPPPSPLLNHYGRSPVPSNANLNNANRGQQRLLQRARPASVHSRSSPYSRLKDQGWKSHSTRFTGC</sequence>
<organism evidence="2 3">
    <name type="scientific">Knipowitschia caucasica</name>
    <name type="common">Caucasian dwarf goby</name>
    <name type="synonym">Pomatoschistus caucasicus</name>
    <dbReference type="NCBI Taxonomy" id="637954"/>
    <lineage>
        <taxon>Eukaryota</taxon>
        <taxon>Metazoa</taxon>
        <taxon>Chordata</taxon>
        <taxon>Craniata</taxon>
        <taxon>Vertebrata</taxon>
        <taxon>Euteleostomi</taxon>
        <taxon>Actinopterygii</taxon>
        <taxon>Neopterygii</taxon>
        <taxon>Teleostei</taxon>
        <taxon>Neoteleostei</taxon>
        <taxon>Acanthomorphata</taxon>
        <taxon>Gobiaria</taxon>
        <taxon>Gobiiformes</taxon>
        <taxon>Gobioidei</taxon>
        <taxon>Gobiidae</taxon>
        <taxon>Gobiinae</taxon>
        <taxon>Knipowitschia</taxon>
    </lineage>
</organism>
<proteinExistence type="predicted"/>
<dbReference type="EMBL" id="OZ035827">
    <property type="protein sequence ID" value="CAL1607352.1"/>
    <property type="molecule type" value="Genomic_DNA"/>
</dbReference>
<accession>A0AAV2M1W6</accession>
<gene>
    <name evidence="2" type="ORF">KC01_LOCUS34402</name>
</gene>
<feature type="region of interest" description="Disordered" evidence="1">
    <location>
        <begin position="44"/>
        <end position="161"/>
    </location>
</feature>
<reference evidence="2 3" key="1">
    <citation type="submission" date="2024-04" db="EMBL/GenBank/DDBJ databases">
        <authorList>
            <person name="Waldvogel A.-M."/>
            <person name="Schoenle A."/>
        </authorList>
    </citation>
    <scope>NUCLEOTIDE SEQUENCE [LARGE SCALE GENOMIC DNA]</scope>
</reference>
<feature type="compositionally biased region" description="Low complexity" evidence="1">
    <location>
        <begin position="74"/>
        <end position="84"/>
    </location>
</feature>
<evidence type="ECO:0000313" key="3">
    <source>
        <dbReference type="Proteomes" id="UP001497482"/>
    </source>
</evidence>
<feature type="compositionally biased region" description="Polar residues" evidence="1">
    <location>
        <begin position="111"/>
        <end position="127"/>
    </location>
</feature>
<evidence type="ECO:0000256" key="1">
    <source>
        <dbReference type="SAM" id="MobiDB-lite"/>
    </source>
</evidence>
<evidence type="ECO:0000313" key="2">
    <source>
        <dbReference type="EMBL" id="CAL1607352.1"/>
    </source>
</evidence>
<feature type="compositionally biased region" description="Pro residues" evidence="1">
    <location>
        <begin position="85"/>
        <end position="101"/>
    </location>
</feature>
<protein>
    <submittedName>
        <fullName evidence="2">Uncharacterized protein</fullName>
    </submittedName>
</protein>
<name>A0AAV2M1W6_KNICA</name>
<keyword evidence="3" id="KW-1185">Reference proteome</keyword>
<feature type="compositionally biased region" description="Polar residues" evidence="1">
    <location>
        <begin position="152"/>
        <end position="161"/>
    </location>
</feature>
<dbReference type="Proteomes" id="UP001497482">
    <property type="component" value="Chromosome 5"/>
</dbReference>